<protein>
    <submittedName>
        <fullName evidence="1">Uncharacterized protein</fullName>
    </submittedName>
</protein>
<evidence type="ECO:0000313" key="2">
    <source>
        <dbReference type="Proteomes" id="UP000464378"/>
    </source>
</evidence>
<accession>A0A6C2YVA2</accession>
<proteinExistence type="predicted"/>
<sequence>MDFCCDPWGFPQVILPGNRAVGLWPLLKVQYEHYLGCPGVGEAGEQHYAQLVAVSPRRSWRTPDFQRWEELALTGVIPEDLVGYCTHTGGGARLLTAREWREFDQLVTGQTADPSILARLMALPRLHPAAAHLLRAFADREPEFPIRRLAGLERGILEWVRHSTGPGTGLYGRPREGLLQKPIILNPQIHEPMSPFGTDRRRAFGIRIIRAVSG</sequence>
<evidence type="ECO:0000313" key="1">
    <source>
        <dbReference type="EMBL" id="VIP05540.1"/>
    </source>
</evidence>
<dbReference type="AlphaFoldDB" id="A0A6C2YVA2"/>
<organism evidence="1">
    <name type="scientific">Tuwongella immobilis</name>
    <dbReference type="NCBI Taxonomy" id="692036"/>
    <lineage>
        <taxon>Bacteria</taxon>
        <taxon>Pseudomonadati</taxon>
        <taxon>Planctomycetota</taxon>
        <taxon>Planctomycetia</taxon>
        <taxon>Gemmatales</taxon>
        <taxon>Gemmataceae</taxon>
        <taxon>Tuwongella</taxon>
    </lineage>
</organism>
<name>A0A6C2YVA2_9BACT</name>
<keyword evidence="2" id="KW-1185">Reference proteome</keyword>
<gene>
    <name evidence="1" type="ORF">GMBLW1_36530</name>
</gene>
<dbReference type="KEGG" id="tim:GMBLW1_36530"/>
<dbReference type="EMBL" id="LR593887">
    <property type="protein sequence ID" value="VTS08436.1"/>
    <property type="molecule type" value="Genomic_DNA"/>
</dbReference>
<dbReference type="RefSeq" id="WP_162660604.1">
    <property type="nucleotide sequence ID" value="NZ_LR593887.1"/>
</dbReference>
<reference evidence="1" key="1">
    <citation type="submission" date="2019-04" db="EMBL/GenBank/DDBJ databases">
        <authorList>
            <consortium name="Science for Life Laboratories"/>
        </authorList>
    </citation>
    <scope>NUCLEOTIDE SEQUENCE</scope>
    <source>
        <strain evidence="1">MBLW1</strain>
    </source>
</reference>
<dbReference type="InParanoid" id="A0A6C2YVA2"/>
<dbReference type="Proteomes" id="UP000464378">
    <property type="component" value="Chromosome"/>
</dbReference>
<dbReference type="EMBL" id="LR586016">
    <property type="protein sequence ID" value="VIP05540.1"/>
    <property type="molecule type" value="Genomic_DNA"/>
</dbReference>